<protein>
    <recommendedName>
        <fullName evidence="3">GCN5-related N-acetyltransferase</fullName>
    </recommendedName>
</protein>
<reference evidence="1 2" key="1">
    <citation type="submission" date="2021-08" db="EMBL/GenBank/DDBJ databases">
        <title>FDA dAtabase for Regulatory Grade micrObial Sequences (FDA-ARGOS): Supporting development and validation of Infectious Disease Dx tests.</title>
        <authorList>
            <person name="Sproer C."/>
            <person name="Gronow S."/>
            <person name="Severitt S."/>
            <person name="Schroder I."/>
            <person name="Tallon L."/>
            <person name="Sadzewicz L."/>
            <person name="Zhao X."/>
            <person name="Boylan J."/>
            <person name="Ott S."/>
            <person name="Bowen H."/>
            <person name="Vavikolanu K."/>
            <person name="Hazen T."/>
            <person name="Aluvathingal J."/>
            <person name="Nadendla S."/>
            <person name="Lowell S."/>
            <person name="Myers T."/>
            <person name="Yan Y."/>
            <person name="Sichtig H."/>
        </authorList>
    </citation>
    <scope>NUCLEOTIDE SEQUENCE [LARGE SCALE GENOMIC DNA]</scope>
    <source>
        <strain evidence="1 2">FDAARGOS_1460</strain>
    </source>
</reference>
<proteinExistence type="predicted"/>
<evidence type="ECO:0000313" key="2">
    <source>
        <dbReference type="Proteomes" id="UP000734271"/>
    </source>
</evidence>
<dbReference type="EMBL" id="JAIPME010000002">
    <property type="protein sequence ID" value="MBZ2386480.1"/>
    <property type="molecule type" value="Genomic_DNA"/>
</dbReference>
<evidence type="ECO:0000313" key="1">
    <source>
        <dbReference type="EMBL" id="MBZ2386480.1"/>
    </source>
</evidence>
<keyword evidence="2" id="KW-1185">Reference proteome</keyword>
<sequence length="238" mass="27371">MDINFKKQIMNDYSISFGEFKDRKNIFTVNKPEESFFFYDKAPFSAICVGGKVFMRSENLDLIDELRENFKDYPGAWFAEAANIRKLDKILGEFGIEIDNFFPLMSFSDRKIWVKDFEFTRIEKEDISKFKGKTKIAFAFDEDDRIGLSFYDDKELVALAGATISGKYICDIGLEKFSESPKYQGLGSSILRSLSLIIREENDNISPITATQFSHTRSINTAIRAGFEMNLCMTGRKK</sequence>
<comment type="caution">
    <text evidence="1">The sequence shown here is derived from an EMBL/GenBank/DDBJ whole genome shotgun (WGS) entry which is preliminary data.</text>
</comment>
<organism evidence="1 2">
    <name type="scientific">Anaerococcus murdochii</name>
    <dbReference type="NCBI Taxonomy" id="411577"/>
    <lineage>
        <taxon>Bacteria</taxon>
        <taxon>Bacillati</taxon>
        <taxon>Bacillota</taxon>
        <taxon>Tissierellia</taxon>
        <taxon>Tissierellales</taxon>
        <taxon>Peptoniphilaceae</taxon>
        <taxon>Anaerococcus</taxon>
    </lineage>
</organism>
<dbReference type="Proteomes" id="UP000734271">
    <property type="component" value="Unassembled WGS sequence"/>
</dbReference>
<dbReference type="RefSeq" id="WP_223418541.1">
    <property type="nucleotide sequence ID" value="NZ_JAIPME010000002.1"/>
</dbReference>
<gene>
    <name evidence="1" type="ORF">K8P03_04100</name>
</gene>
<accession>A0ABS7SY66</accession>
<name>A0ABS7SY66_9FIRM</name>
<evidence type="ECO:0008006" key="3">
    <source>
        <dbReference type="Google" id="ProtNLM"/>
    </source>
</evidence>